<dbReference type="InterPro" id="IPR003599">
    <property type="entry name" value="Ig_sub"/>
</dbReference>
<protein>
    <submittedName>
        <fullName evidence="3">Lachesin</fullName>
    </submittedName>
</protein>
<dbReference type="EMBL" id="SEYY01006791">
    <property type="protein sequence ID" value="KAB7502752.1"/>
    <property type="molecule type" value="Genomic_DNA"/>
</dbReference>
<proteinExistence type="predicted"/>
<reference evidence="3 4" key="1">
    <citation type="journal article" date="2019" name="PLoS Biol.">
        <title>Sex chromosomes control vertical transmission of feminizing Wolbachia symbionts in an isopod.</title>
        <authorList>
            <person name="Becking T."/>
            <person name="Chebbi M.A."/>
            <person name="Giraud I."/>
            <person name="Moumen B."/>
            <person name="Laverre T."/>
            <person name="Caubet Y."/>
            <person name="Peccoud J."/>
            <person name="Gilbert C."/>
            <person name="Cordaux R."/>
        </authorList>
    </citation>
    <scope>NUCLEOTIDE SEQUENCE [LARGE SCALE GENOMIC DNA]</scope>
    <source>
        <strain evidence="3">ANa2</strain>
        <tissue evidence="3">Whole body excluding digestive tract and cuticle</tissue>
    </source>
</reference>
<name>A0A5N5T8D1_9CRUS</name>
<dbReference type="InterPro" id="IPR003598">
    <property type="entry name" value="Ig_sub2"/>
</dbReference>
<dbReference type="FunFam" id="2.60.40.10:FF:001233">
    <property type="entry name" value="Uncharacterized protein, isoform B"/>
    <property type="match status" value="1"/>
</dbReference>
<feature type="domain" description="Ig-like" evidence="2">
    <location>
        <begin position="40"/>
        <end position="136"/>
    </location>
</feature>
<sequence length="277" mass="31035">MEIFCLGMPQQYDDDYGDYENAEGGETAAYEEEEPNINAPAVQTVFKYKSQTLTVTEGENVDLSCETQTPNDDVIIFKKLNGTGSKDQILYVGEMKVERRTNFINDHSVFKLTNIKRTDGGTYICYYQDNSDTELRFELDVQYPPTVKAKTPLKQRVEKGDSVTVECEANGNPKPTIKWSKESGRLPSGNQEEMGYSMTLENVDRHVEGTYICTADNGIGEPASTSMKLTVEYPPEITTEKAIVRTGEGDKVELVCIVHSRPLAEVLLVKEWSSSYS</sequence>
<keyword evidence="4" id="KW-1185">Reference proteome</keyword>
<dbReference type="GO" id="GO:0005886">
    <property type="term" value="C:plasma membrane"/>
    <property type="evidence" value="ECO:0007669"/>
    <property type="project" value="TreeGrafter"/>
</dbReference>
<dbReference type="GO" id="GO:0043025">
    <property type="term" value="C:neuronal cell body"/>
    <property type="evidence" value="ECO:0007669"/>
    <property type="project" value="TreeGrafter"/>
</dbReference>
<gene>
    <name evidence="3" type="primary">LAC_1</name>
    <name evidence="3" type="ORF">Anas_02711</name>
</gene>
<dbReference type="OrthoDB" id="6351746at2759"/>
<dbReference type="SMART" id="SM00409">
    <property type="entry name" value="IG"/>
    <property type="match status" value="2"/>
</dbReference>
<dbReference type="GO" id="GO:0050808">
    <property type="term" value="P:synapse organization"/>
    <property type="evidence" value="ECO:0007669"/>
    <property type="project" value="TreeGrafter"/>
</dbReference>
<keyword evidence="1" id="KW-0393">Immunoglobulin domain</keyword>
<dbReference type="SUPFAM" id="SSF48726">
    <property type="entry name" value="Immunoglobulin"/>
    <property type="match status" value="2"/>
</dbReference>
<dbReference type="InterPro" id="IPR013783">
    <property type="entry name" value="Ig-like_fold"/>
</dbReference>
<evidence type="ECO:0000313" key="4">
    <source>
        <dbReference type="Proteomes" id="UP000326759"/>
    </source>
</evidence>
<accession>A0A5N5T8D1</accession>
<dbReference type="GO" id="GO:0007156">
    <property type="term" value="P:homophilic cell adhesion via plasma membrane adhesion molecules"/>
    <property type="evidence" value="ECO:0007669"/>
    <property type="project" value="TreeGrafter"/>
</dbReference>
<dbReference type="PROSITE" id="PS50835">
    <property type="entry name" value="IG_LIKE"/>
    <property type="match status" value="2"/>
</dbReference>
<dbReference type="PANTHER" id="PTHR45080">
    <property type="entry name" value="CONTACTIN 5"/>
    <property type="match status" value="1"/>
</dbReference>
<dbReference type="InterPro" id="IPR050958">
    <property type="entry name" value="Cell_Adh-Cytoskel_Orgn"/>
</dbReference>
<evidence type="ECO:0000256" key="1">
    <source>
        <dbReference type="ARBA" id="ARBA00023319"/>
    </source>
</evidence>
<comment type="caution">
    <text evidence="3">The sequence shown here is derived from an EMBL/GenBank/DDBJ whole genome shotgun (WGS) entry which is preliminary data.</text>
</comment>
<evidence type="ECO:0000259" key="2">
    <source>
        <dbReference type="PROSITE" id="PS50835"/>
    </source>
</evidence>
<evidence type="ECO:0000313" key="3">
    <source>
        <dbReference type="EMBL" id="KAB7502752.1"/>
    </source>
</evidence>
<organism evidence="3 4">
    <name type="scientific">Armadillidium nasatum</name>
    <dbReference type="NCBI Taxonomy" id="96803"/>
    <lineage>
        <taxon>Eukaryota</taxon>
        <taxon>Metazoa</taxon>
        <taxon>Ecdysozoa</taxon>
        <taxon>Arthropoda</taxon>
        <taxon>Crustacea</taxon>
        <taxon>Multicrustacea</taxon>
        <taxon>Malacostraca</taxon>
        <taxon>Eumalacostraca</taxon>
        <taxon>Peracarida</taxon>
        <taxon>Isopoda</taxon>
        <taxon>Oniscidea</taxon>
        <taxon>Crinocheta</taxon>
        <taxon>Armadillidiidae</taxon>
        <taxon>Armadillidium</taxon>
    </lineage>
</organism>
<feature type="domain" description="Ig-like" evidence="2">
    <location>
        <begin position="145"/>
        <end position="230"/>
    </location>
</feature>
<dbReference type="InterPro" id="IPR036179">
    <property type="entry name" value="Ig-like_dom_sf"/>
</dbReference>
<dbReference type="Gene3D" id="2.60.40.10">
    <property type="entry name" value="Immunoglobulins"/>
    <property type="match status" value="2"/>
</dbReference>
<dbReference type="SMART" id="SM00408">
    <property type="entry name" value="IGc2"/>
    <property type="match status" value="2"/>
</dbReference>
<dbReference type="AlphaFoldDB" id="A0A5N5T8D1"/>
<dbReference type="Pfam" id="PF13927">
    <property type="entry name" value="Ig_3"/>
    <property type="match status" value="2"/>
</dbReference>
<dbReference type="InterPro" id="IPR007110">
    <property type="entry name" value="Ig-like_dom"/>
</dbReference>
<dbReference type="GO" id="GO:0008046">
    <property type="term" value="F:axon guidance receptor activity"/>
    <property type="evidence" value="ECO:0007669"/>
    <property type="project" value="TreeGrafter"/>
</dbReference>
<dbReference type="GO" id="GO:0030424">
    <property type="term" value="C:axon"/>
    <property type="evidence" value="ECO:0007669"/>
    <property type="project" value="TreeGrafter"/>
</dbReference>
<dbReference type="Proteomes" id="UP000326759">
    <property type="component" value="Unassembled WGS sequence"/>
</dbReference>
<dbReference type="PANTHER" id="PTHR45080:SF33">
    <property type="entry name" value="IG-LIKE DOMAIN-CONTAINING PROTEIN"/>
    <property type="match status" value="1"/>
</dbReference>